<dbReference type="SUPFAM" id="SSF48403">
    <property type="entry name" value="Ankyrin repeat"/>
    <property type="match status" value="3"/>
</dbReference>
<evidence type="ECO:0000256" key="1">
    <source>
        <dbReference type="ARBA" id="ARBA00022737"/>
    </source>
</evidence>
<evidence type="ECO:0000256" key="2">
    <source>
        <dbReference type="ARBA" id="ARBA00023043"/>
    </source>
</evidence>
<keyword evidence="1" id="KW-0677">Repeat</keyword>
<dbReference type="PRINTS" id="PR01415">
    <property type="entry name" value="ANKYRIN"/>
</dbReference>
<sequence>MASQFSLPQVPAKHKHFLNHVQSHPDTPVEQLLEPYNRYDSVLRKVFAQEPCHPALEDGLLNVVPLFDETGSADVRVRARDLESEPPELKEKYIMQLKDDQRRPNGSPAVVSTIKEFQTNFNLFSETSLIDLDWNNVVAAGSAVVTSLMPVPEEYNGSKRGLRQYYHEKFAPASDVDLFLYGLTEEQAVEKIKQIETKMKGSILAETTSVRTKNAITIVSQYPTRHVQIVLRIYRSIAEILTGFDVDCSCAAYDGRQVYAAPRALASYITQVNRIDLSRRSPSYENRLSKYSHRGFEVFWPQLDRSKIDPTIFERSFTRVVGLARLLILERLPRPADRDLYLEKRRTERGRPAKPWRERSRLLRGNIKNDWDDEVPDWLEDDISDYHTFTIPYGPRFHAKKIEKLMYTKDLLLNAEWNKPKDREVNLHRHPAFFGDVEDIIDDCCGQCPQPVAEDEIQIAEEESKIYVSGDVSFIKDNPGRQAIGSFNPITETDWTEMAYVGNTERLCQAIVEHDLQTVRDWLNREDADPNRRDYTGRTPLHLAVMASTPEIVQCLVDHGARLIARLADGRTALHIAAANGNVEIVRILLTKSGENEAEEEKKKEAEAARRRFPKLDNKGNGEDGEDVEMLSYPSSEAEQGSYATGSFVNVRNEPNKDSSNHDTEESNELDPDIYDINVLAWDSRASPLHLAILNGHVDVVEELVSSFGADPLLPIKLVNNYNSSPRAAILTLVLALRPPLETAKAMTAKLLQLGASAAQADLKMYTPLHYLSGSTAHTEIFDILLNHDKAAVKRAINHLAGDVYSWNSTFYSALTIAIYVGNSTGASKLLDFGANTEISLADYIKSLSLPTDSRHRYWYPLSAENKEQKFRKNVPQPVIFAVSMELPLVALQLLDKGADPNTLAVQEGSWTGEFKASLLDKVRSKIDKLRKYDGQEVHLNHPERLELDDGLYLGGCKEGSYKYFYVKEQLTQKRKQYESTKRGDDENVAALEKREGLVEKQAAIDALLLDFEKLEAALVERGAKTFEELFPESKAAMPPIPQASSGNSQEPKPKPFKIPFNFGQLSLTEEQENGYLRLFEAAWSGDIDTIKELTLAVWGPENDQTPLKIAIRDGLHLSPFAVAVLRGHRAAAKVILDIARAQHKPKTPEQRFVMMEDIDDDNDVQLYSEIVDDKFTIENIGEIATKVESDVSALDYFGWWCPAYLFADRETGKKDASYLLTYAIAADDVDLLSFLLDLGQDVVMKDAKTRTPTVYQVPHHAFKLAIKLGRLGCLSEIIKRSAAGLPLDELVESSGVVVKEKPKYYQGLSIRGRKRADWAAAGRHEQKPRNVKSYPPLLISAFQGNISSVEWFLGTAPERHYMEFVETHKNDKRVERLSQSKQGIERCITSWLHLRENLVLHCAVLSTETEECGHLIRYLVKHAPECLETRSAEGYTPLALAFSLQRPMFARILVDSGANQTVRDLKGNNILHLLLCDINGQACMETKYLQRLLDLIDPLLMPSLLTERSSDEPGSLTPLSRWIHKANSNMNYRVRTHRYFSRHDRYLETDNKVAVLRLIIDFAEPTGQKHLELLDAAGNTPVHDIIRYQLPKSLELALDRRPDLLHRENATGCTPLELAVDAWINEGTCNPPNLPGSDMHHAPEMNTGIVRRAPSLFVQKNSSVDEERSERTKICDLCRQRANTRPDLKRKLVSLYEVNEVAKRLASMQVVDQAYERVRHRRMWYGDEDDDDAADEVALWYGKSP</sequence>
<dbReference type="EMBL" id="VIFY01000226">
    <property type="protein sequence ID" value="TQB68330.1"/>
    <property type="molecule type" value="Genomic_DNA"/>
</dbReference>
<evidence type="ECO:0000256" key="3">
    <source>
        <dbReference type="PROSITE-ProRule" id="PRU00023"/>
    </source>
</evidence>
<accession>A0A507QMW5</accession>
<dbReference type="Pfam" id="PF12796">
    <property type="entry name" value="Ank_2"/>
    <property type="match status" value="1"/>
</dbReference>
<keyword evidence="6" id="KW-1185">Reference proteome</keyword>
<evidence type="ECO:0008006" key="7">
    <source>
        <dbReference type="Google" id="ProtNLM"/>
    </source>
</evidence>
<feature type="repeat" description="ANK" evidence="3">
    <location>
        <begin position="569"/>
        <end position="601"/>
    </location>
</feature>
<proteinExistence type="predicted"/>
<feature type="repeat" description="ANK" evidence="3">
    <location>
        <begin position="1434"/>
        <end position="1466"/>
    </location>
</feature>
<protein>
    <recommendedName>
        <fullName evidence="7">Ankyrin repeat protein</fullName>
    </recommendedName>
</protein>
<feature type="compositionally biased region" description="Polar residues" evidence="4">
    <location>
        <begin position="633"/>
        <end position="650"/>
    </location>
</feature>
<feature type="compositionally biased region" description="Basic and acidic residues" evidence="4">
    <location>
        <begin position="600"/>
        <end position="622"/>
    </location>
</feature>
<name>A0A507QMW5_MONPU</name>
<keyword evidence="2 3" id="KW-0040">ANK repeat</keyword>
<dbReference type="STRING" id="5098.A0A507QMW5"/>
<evidence type="ECO:0000313" key="6">
    <source>
        <dbReference type="Proteomes" id="UP000319663"/>
    </source>
</evidence>
<dbReference type="Gene3D" id="1.25.40.20">
    <property type="entry name" value="Ankyrin repeat-containing domain"/>
    <property type="match status" value="4"/>
</dbReference>
<dbReference type="PANTHER" id="PTHR24198">
    <property type="entry name" value="ANKYRIN REPEAT AND PROTEIN KINASE DOMAIN-CONTAINING PROTEIN"/>
    <property type="match status" value="1"/>
</dbReference>
<gene>
    <name evidence="5" type="ORF">MPDQ_003589</name>
</gene>
<feature type="repeat" description="ANK" evidence="3">
    <location>
        <begin position="536"/>
        <end position="568"/>
    </location>
</feature>
<feature type="repeat" description="ANK" evidence="3">
    <location>
        <begin position="684"/>
        <end position="706"/>
    </location>
</feature>
<dbReference type="SMART" id="SM00248">
    <property type="entry name" value="ANK"/>
    <property type="match status" value="13"/>
</dbReference>
<comment type="caution">
    <text evidence="5">The sequence shown here is derived from an EMBL/GenBank/DDBJ whole genome shotgun (WGS) entry which is preliminary data.</text>
</comment>
<dbReference type="PROSITE" id="PS50297">
    <property type="entry name" value="ANK_REP_REGION"/>
    <property type="match status" value="3"/>
</dbReference>
<dbReference type="OrthoDB" id="539213at2759"/>
<organism evidence="5 6">
    <name type="scientific">Monascus purpureus</name>
    <name type="common">Red mold</name>
    <name type="synonym">Monascus anka</name>
    <dbReference type="NCBI Taxonomy" id="5098"/>
    <lineage>
        <taxon>Eukaryota</taxon>
        <taxon>Fungi</taxon>
        <taxon>Dikarya</taxon>
        <taxon>Ascomycota</taxon>
        <taxon>Pezizomycotina</taxon>
        <taxon>Eurotiomycetes</taxon>
        <taxon>Eurotiomycetidae</taxon>
        <taxon>Eurotiales</taxon>
        <taxon>Aspergillaceae</taxon>
        <taxon>Monascus</taxon>
    </lineage>
</organism>
<reference evidence="5 6" key="1">
    <citation type="submission" date="2019-06" db="EMBL/GenBank/DDBJ databases">
        <title>Wine fermentation using esterase from Monascus purpureus.</title>
        <authorList>
            <person name="Geng C."/>
            <person name="Zhang Y."/>
        </authorList>
    </citation>
    <scope>NUCLEOTIDE SEQUENCE [LARGE SCALE GENOMIC DNA]</scope>
    <source>
        <strain evidence="5">HQ1</strain>
    </source>
</reference>
<evidence type="ECO:0000313" key="5">
    <source>
        <dbReference type="EMBL" id="TQB68330.1"/>
    </source>
</evidence>
<feature type="region of interest" description="Disordered" evidence="4">
    <location>
        <begin position="594"/>
        <end position="670"/>
    </location>
</feature>
<dbReference type="InterPro" id="IPR002110">
    <property type="entry name" value="Ankyrin_rpt"/>
</dbReference>
<dbReference type="PANTHER" id="PTHR24198:SF165">
    <property type="entry name" value="ANKYRIN REPEAT-CONTAINING PROTEIN-RELATED"/>
    <property type="match status" value="1"/>
</dbReference>
<dbReference type="InterPro" id="IPR036770">
    <property type="entry name" value="Ankyrin_rpt-contain_sf"/>
</dbReference>
<feature type="compositionally biased region" description="Basic and acidic residues" evidence="4">
    <location>
        <begin position="654"/>
        <end position="665"/>
    </location>
</feature>
<dbReference type="PROSITE" id="PS50088">
    <property type="entry name" value="ANK_REPEAT"/>
    <property type="match status" value="4"/>
</dbReference>
<dbReference type="Pfam" id="PF00023">
    <property type="entry name" value="Ank"/>
    <property type="match status" value="1"/>
</dbReference>
<evidence type="ECO:0000256" key="4">
    <source>
        <dbReference type="SAM" id="MobiDB-lite"/>
    </source>
</evidence>
<dbReference type="Proteomes" id="UP000319663">
    <property type="component" value="Unassembled WGS sequence"/>
</dbReference>